<protein>
    <recommendedName>
        <fullName evidence="1">DeoxyPurine in DNA protein A domain-containing protein</fullName>
    </recommendedName>
</protein>
<dbReference type="RefSeq" id="WP_387345848.1">
    <property type="nucleotide sequence ID" value="NZ_JBIAXI010000024.1"/>
</dbReference>
<sequence>MICDEETELNFYLGTHRERWLTIAPIEVSLFVSHRILAGRKTLPKAPPGRHYAVDSGAFTELSMYGEFTTTPEQYIQALARYDDEIGDIGWAAPQDWMCEPDMLARTGLTVAEHQRRTVDNFVLLVELWPQYGYGDCPVMPVIQGWTIDDYLRCVDLYEAAGVRLAEDWPVVGVGSVCRRQHSAEIGEIFRTLAARDLPLHGFGVKIHGLERYGRWLTTADSMAWSYQGRRTPTQCGSTSHKNEANCMTFALAWYERVLRAAQRPEYVQAEIFHS</sequence>
<gene>
    <name evidence="2" type="ORF">ACFY05_31770</name>
</gene>
<dbReference type="Proteomes" id="UP001602119">
    <property type="component" value="Unassembled WGS sequence"/>
</dbReference>
<organism evidence="2 3">
    <name type="scientific">Microtetraspora fusca</name>
    <dbReference type="NCBI Taxonomy" id="1997"/>
    <lineage>
        <taxon>Bacteria</taxon>
        <taxon>Bacillati</taxon>
        <taxon>Actinomycetota</taxon>
        <taxon>Actinomycetes</taxon>
        <taxon>Streptosporangiales</taxon>
        <taxon>Streptosporangiaceae</taxon>
        <taxon>Microtetraspora</taxon>
    </lineage>
</organism>
<feature type="domain" description="DeoxyPurine in DNA protein A" evidence="1">
    <location>
        <begin position="10"/>
        <end position="264"/>
    </location>
</feature>
<proteinExistence type="predicted"/>
<evidence type="ECO:0000313" key="3">
    <source>
        <dbReference type="Proteomes" id="UP001602119"/>
    </source>
</evidence>
<evidence type="ECO:0000259" key="1">
    <source>
        <dbReference type="Pfam" id="PF23859"/>
    </source>
</evidence>
<evidence type="ECO:0000313" key="2">
    <source>
        <dbReference type="EMBL" id="MFF4777443.1"/>
    </source>
</evidence>
<accession>A0ABW6VGS8</accession>
<dbReference type="InterPro" id="IPR036511">
    <property type="entry name" value="TGT-like_sf"/>
</dbReference>
<reference evidence="2 3" key="1">
    <citation type="submission" date="2024-10" db="EMBL/GenBank/DDBJ databases">
        <title>The Natural Products Discovery Center: Release of the First 8490 Sequenced Strains for Exploring Actinobacteria Biosynthetic Diversity.</title>
        <authorList>
            <person name="Kalkreuter E."/>
            <person name="Kautsar S.A."/>
            <person name="Yang D."/>
            <person name="Bader C.D."/>
            <person name="Teijaro C.N."/>
            <person name="Fluegel L."/>
            <person name="Davis C.M."/>
            <person name="Simpson J.R."/>
            <person name="Lauterbach L."/>
            <person name="Steele A.D."/>
            <person name="Gui C."/>
            <person name="Meng S."/>
            <person name="Li G."/>
            <person name="Viehrig K."/>
            <person name="Ye F."/>
            <person name="Su P."/>
            <person name="Kiefer A.F."/>
            <person name="Nichols A."/>
            <person name="Cepeda A.J."/>
            <person name="Yan W."/>
            <person name="Fan B."/>
            <person name="Jiang Y."/>
            <person name="Adhikari A."/>
            <person name="Zheng C.-J."/>
            <person name="Schuster L."/>
            <person name="Cowan T.M."/>
            <person name="Smanski M.J."/>
            <person name="Chevrette M.G."/>
            <person name="De Carvalho L.P.S."/>
            <person name="Shen B."/>
        </authorList>
    </citation>
    <scope>NUCLEOTIDE SEQUENCE [LARGE SCALE GENOMIC DNA]</scope>
    <source>
        <strain evidence="2 3">NPDC001281</strain>
    </source>
</reference>
<name>A0ABW6VGS8_MICFU</name>
<dbReference type="Gene3D" id="3.20.20.105">
    <property type="entry name" value="Queuine tRNA-ribosyltransferase-like"/>
    <property type="match status" value="1"/>
</dbReference>
<dbReference type="InterPro" id="IPR055645">
    <property type="entry name" value="DpdA"/>
</dbReference>
<dbReference type="Pfam" id="PF23859">
    <property type="entry name" value="DpdA"/>
    <property type="match status" value="1"/>
</dbReference>
<dbReference type="EMBL" id="JBIAXI010000024">
    <property type="protein sequence ID" value="MFF4777443.1"/>
    <property type="molecule type" value="Genomic_DNA"/>
</dbReference>
<comment type="caution">
    <text evidence="2">The sequence shown here is derived from an EMBL/GenBank/DDBJ whole genome shotgun (WGS) entry which is preliminary data.</text>
</comment>
<keyword evidence="3" id="KW-1185">Reference proteome</keyword>